<keyword evidence="1" id="KW-1133">Transmembrane helix</keyword>
<sequence>MLCALNEGMQWVVSAGRALRRDERGVTALEYGVIAAVVIVVGLATVSTIGTQLAAVFTSISGAL</sequence>
<accession>A0A3N1M5S2</accession>
<gene>
    <name evidence="2" type="ORF">EDC65_0329</name>
</gene>
<reference evidence="2 3" key="1">
    <citation type="submission" date="2018-11" db="EMBL/GenBank/DDBJ databases">
        <title>Genomic Encyclopedia of Type Strains, Phase IV (KMG-IV): sequencing the most valuable type-strain genomes for metagenomic binning, comparative biology and taxonomic classification.</title>
        <authorList>
            <person name="Goeker M."/>
        </authorList>
    </citation>
    <scope>NUCLEOTIDE SEQUENCE [LARGE SCALE GENOMIC DNA]</scope>
    <source>
        <strain evidence="2 3">DSM 5900</strain>
    </source>
</reference>
<comment type="caution">
    <text evidence="2">The sequence shown here is derived from an EMBL/GenBank/DDBJ whole genome shotgun (WGS) entry which is preliminary data.</text>
</comment>
<keyword evidence="3" id="KW-1185">Reference proteome</keyword>
<feature type="transmembrane region" description="Helical" evidence="1">
    <location>
        <begin position="31"/>
        <end position="57"/>
    </location>
</feature>
<evidence type="ECO:0000313" key="3">
    <source>
        <dbReference type="Proteomes" id="UP000278222"/>
    </source>
</evidence>
<evidence type="ECO:0000313" key="2">
    <source>
        <dbReference type="EMBL" id="ROQ01152.1"/>
    </source>
</evidence>
<keyword evidence="1" id="KW-0812">Transmembrane</keyword>
<evidence type="ECO:0000256" key="1">
    <source>
        <dbReference type="SAM" id="Phobius"/>
    </source>
</evidence>
<dbReference type="Pfam" id="PF04964">
    <property type="entry name" value="Flp_Fap"/>
    <property type="match status" value="1"/>
</dbReference>
<proteinExistence type="predicted"/>
<dbReference type="InterPro" id="IPR007047">
    <property type="entry name" value="Flp_Fap"/>
</dbReference>
<protein>
    <submittedName>
        <fullName evidence="2">Flp pilus assembly pilin Flp</fullName>
    </submittedName>
</protein>
<keyword evidence="1" id="KW-0472">Membrane</keyword>
<dbReference type="Proteomes" id="UP000278222">
    <property type="component" value="Unassembled WGS sequence"/>
</dbReference>
<organism evidence="2 3">
    <name type="scientific">Stella humosa</name>
    <dbReference type="NCBI Taxonomy" id="94"/>
    <lineage>
        <taxon>Bacteria</taxon>
        <taxon>Pseudomonadati</taxon>
        <taxon>Pseudomonadota</taxon>
        <taxon>Alphaproteobacteria</taxon>
        <taxon>Rhodospirillales</taxon>
        <taxon>Stellaceae</taxon>
        <taxon>Stella</taxon>
    </lineage>
</organism>
<name>A0A3N1M5S2_9PROT</name>
<dbReference type="EMBL" id="RJKX01000011">
    <property type="protein sequence ID" value="ROQ01152.1"/>
    <property type="molecule type" value="Genomic_DNA"/>
</dbReference>
<dbReference type="AlphaFoldDB" id="A0A3N1M5S2"/>